<feature type="compositionally biased region" description="Basic and acidic residues" evidence="1">
    <location>
        <begin position="10"/>
        <end position="20"/>
    </location>
</feature>
<dbReference type="EMBL" id="VSRR010005697">
    <property type="protein sequence ID" value="MPC43131.1"/>
    <property type="molecule type" value="Genomic_DNA"/>
</dbReference>
<gene>
    <name evidence="2" type="ORF">E2C01_036768</name>
</gene>
<protein>
    <submittedName>
        <fullName evidence="2">Uncharacterized protein</fullName>
    </submittedName>
</protein>
<evidence type="ECO:0000313" key="2">
    <source>
        <dbReference type="EMBL" id="MPC43131.1"/>
    </source>
</evidence>
<evidence type="ECO:0000256" key="1">
    <source>
        <dbReference type="SAM" id="MobiDB-lite"/>
    </source>
</evidence>
<proteinExistence type="predicted"/>
<keyword evidence="3" id="KW-1185">Reference proteome</keyword>
<sequence>MALRLQESGTESREAQEAVHKGYQLQGSPRHIYSGRPPSRPILLLAAASGHRVPPLPPDRLLVGVMNGN</sequence>
<organism evidence="2 3">
    <name type="scientific">Portunus trituberculatus</name>
    <name type="common">Swimming crab</name>
    <name type="synonym">Neptunus trituberculatus</name>
    <dbReference type="NCBI Taxonomy" id="210409"/>
    <lineage>
        <taxon>Eukaryota</taxon>
        <taxon>Metazoa</taxon>
        <taxon>Ecdysozoa</taxon>
        <taxon>Arthropoda</taxon>
        <taxon>Crustacea</taxon>
        <taxon>Multicrustacea</taxon>
        <taxon>Malacostraca</taxon>
        <taxon>Eumalacostraca</taxon>
        <taxon>Eucarida</taxon>
        <taxon>Decapoda</taxon>
        <taxon>Pleocyemata</taxon>
        <taxon>Brachyura</taxon>
        <taxon>Eubrachyura</taxon>
        <taxon>Portunoidea</taxon>
        <taxon>Portunidae</taxon>
        <taxon>Portuninae</taxon>
        <taxon>Portunus</taxon>
    </lineage>
</organism>
<feature type="region of interest" description="Disordered" evidence="1">
    <location>
        <begin position="1"/>
        <end position="36"/>
    </location>
</feature>
<evidence type="ECO:0000313" key="3">
    <source>
        <dbReference type="Proteomes" id="UP000324222"/>
    </source>
</evidence>
<dbReference type="AlphaFoldDB" id="A0A5B7F7K8"/>
<comment type="caution">
    <text evidence="2">The sequence shown here is derived from an EMBL/GenBank/DDBJ whole genome shotgun (WGS) entry which is preliminary data.</text>
</comment>
<name>A0A5B7F7K8_PORTR</name>
<dbReference type="Proteomes" id="UP000324222">
    <property type="component" value="Unassembled WGS sequence"/>
</dbReference>
<accession>A0A5B7F7K8</accession>
<reference evidence="2 3" key="1">
    <citation type="submission" date="2019-05" db="EMBL/GenBank/DDBJ databases">
        <title>Another draft genome of Portunus trituberculatus and its Hox gene families provides insights of decapod evolution.</title>
        <authorList>
            <person name="Jeong J.-H."/>
            <person name="Song I."/>
            <person name="Kim S."/>
            <person name="Choi T."/>
            <person name="Kim D."/>
            <person name="Ryu S."/>
            <person name="Kim W."/>
        </authorList>
    </citation>
    <scope>NUCLEOTIDE SEQUENCE [LARGE SCALE GENOMIC DNA]</scope>
    <source>
        <tissue evidence="2">Muscle</tissue>
    </source>
</reference>